<evidence type="ECO:0000259" key="6">
    <source>
        <dbReference type="PROSITE" id="PS51900"/>
    </source>
</evidence>
<dbReference type="InterPro" id="IPR013762">
    <property type="entry name" value="Integrase-like_cat_sf"/>
</dbReference>
<dbReference type="InterPro" id="IPR050090">
    <property type="entry name" value="Tyrosine_recombinase_XerCD"/>
</dbReference>
<evidence type="ECO:0000256" key="3">
    <source>
        <dbReference type="ARBA" id="ARBA00023172"/>
    </source>
</evidence>
<dbReference type="GO" id="GO:0015074">
    <property type="term" value="P:DNA integration"/>
    <property type="evidence" value="ECO:0007669"/>
    <property type="project" value="UniProtKB-KW"/>
</dbReference>
<dbReference type="PANTHER" id="PTHR30349:SF41">
    <property type="entry name" value="INTEGRASE_RECOMBINASE PROTEIN MJ0367-RELATED"/>
    <property type="match status" value="1"/>
</dbReference>
<dbReference type="GO" id="GO:0003677">
    <property type="term" value="F:DNA binding"/>
    <property type="evidence" value="ECO:0007669"/>
    <property type="project" value="UniProtKB-UniRule"/>
</dbReference>
<dbReference type="CDD" id="cd00397">
    <property type="entry name" value="DNA_BRE_C"/>
    <property type="match status" value="1"/>
</dbReference>
<dbReference type="PROSITE" id="PS51900">
    <property type="entry name" value="CB"/>
    <property type="match status" value="1"/>
</dbReference>
<dbReference type="Pfam" id="PF00589">
    <property type="entry name" value="Phage_integrase"/>
    <property type="match status" value="1"/>
</dbReference>
<evidence type="ECO:0000256" key="2">
    <source>
        <dbReference type="ARBA" id="ARBA00023125"/>
    </source>
</evidence>
<dbReference type="Gene3D" id="1.10.150.130">
    <property type="match status" value="1"/>
</dbReference>
<dbReference type="InterPro" id="IPR044068">
    <property type="entry name" value="CB"/>
</dbReference>
<evidence type="ECO:0000256" key="5">
    <source>
        <dbReference type="SAM" id="MobiDB-lite"/>
    </source>
</evidence>
<protein>
    <submittedName>
        <fullName evidence="7">Site-specific integrase</fullName>
    </submittedName>
</protein>
<feature type="domain" description="Core-binding (CB)" evidence="6">
    <location>
        <begin position="5"/>
        <end position="89"/>
    </location>
</feature>
<dbReference type="EMBL" id="REFZ01000033">
    <property type="protein sequence ID" value="RQG95572.1"/>
    <property type="molecule type" value="Genomic_DNA"/>
</dbReference>
<dbReference type="SUPFAM" id="SSF56349">
    <property type="entry name" value="DNA breaking-rejoining enzymes"/>
    <property type="match status" value="1"/>
</dbReference>
<evidence type="ECO:0000256" key="1">
    <source>
        <dbReference type="ARBA" id="ARBA00022908"/>
    </source>
</evidence>
<dbReference type="InterPro" id="IPR011010">
    <property type="entry name" value="DNA_brk_join_enz"/>
</dbReference>
<gene>
    <name evidence="7" type="ORF">EA472_21635</name>
</gene>
<dbReference type="PANTHER" id="PTHR30349">
    <property type="entry name" value="PHAGE INTEGRASE-RELATED"/>
    <property type="match status" value="1"/>
</dbReference>
<dbReference type="AlphaFoldDB" id="A0A3N6NAD3"/>
<evidence type="ECO:0000313" key="8">
    <source>
        <dbReference type="Proteomes" id="UP000281431"/>
    </source>
</evidence>
<keyword evidence="8" id="KW-1185">Reference proteome</keyword>
<sequence>MLEPTTPEEAVELYLKDRKGDLAHSTHNRHRERLKRFLEWCDETGFDDMNDITGKKLLEYKQWRKADGLANVTLKNQLWTLRVFLQFCESIDAAPKRINEKMRMPDIDVGEDTRDVLVTSKEAERILEYCEKFEYATPRHVTFYLLWHTGIRSGTARALDLSDYHSAEQYLEILHKPEQGTPLKNKERGERQITLKPELCEVIDDYIDMHHPMAEDEHGRVPLLGTTHGRPHKTTLQFRVYTLTRPCHYTNECPHDRDLLECEAGNRDGASKCPSSVSPHAVRRGSITHHRKAEIPKDVASERMNVSTEVLDKHYDRRTKEEQREARQKYLDGL</sequence>
<keyword evidence="1" id="KW-0229">DNA integration</keyword>
<dbReference type="InterPro" id="IPR002104">
    <property type="entry name" value="Integrase_catalytic"/>
</dbReference>
<dbReference type="Gene3D" id="1.10.443.10">
    <property type="entry name" value="Intergrase catalytic core"/>
    <property type="match status" value="1"/>
</dbReference>
<proteinExistence type="predicted"/>
<dbReference type="OrthoDB" id="198497at2157"/>
<accession>A0A3N6NAD3</accession>
<dbReference type="Pfam" id="PF02899">
    <property type="entry name" value="Phage_int_SAM_1"/>
    <property type="match status" value="1"/>
</dbReference>
<keyword evidence="3" id="KW-0233">DNA recombination</keyword>
<comment type="caution">
    <text evidence="7">The sequence shown here is derived from an EMBL/GenBank/DDBJ whole genome shotgun (WGS) entry which is preliminary data.</text>
</comment>
<keyword evidence="2 4" id="KW-0238">DNA-binding</keyword>
<name>A0A3N6NAD3_NATCH</name>
<dbReference type="GO" id="GO:0006310">
    <property type="term" value="P:DNA recombination"/>
    <property type="evidence" value="ECO:0007669"/>
    <property type="project" value="UniProtKB-KW"/>
</dbReference>
<dbReference type="InterPro" id="IPR004107">
    <property type="entry name" value="Integrase_SAM-like_N"/>
</dbReference>
<evidence type="ECO:0000313" key="7">
    <source>
        <dbReference type="EMBL" id="RQG95572.1"/>
    </source>
</evidence>
<reference evidence="7 8" key="1">
    <citation type="submission" date="2018-10" db="EMBL/GenBank/DDBJ databases">
        <title>Natrarchaeobius chitinivorans gen. nov., sp. nov., and Natrarchaeobius haloalkaliphilus sp. nov., alkaliphilic, chitin-utilizing haloarchaea from hypersaline alkaline lakes.</title>
        <authorList>
            <person name="Sorokin D.Y."/>
            <person name="Elcheninov A.G."/>
            <person name="Kostrikina N.A."/>
            <person name="Bale N.J."/>
            <person name="Sinninghe Damste J.S."/>
            <person name="Khijniak T.V."/>
            <person name="Kublanov I.V."/>
            <person name="Toshchakov S.V."/>
        </authorList>
    </citation>
    <scope>NUCLEOTIDE SEQUENCE [LARGE SCALE GENOMIC DNA]</scope>
    <source>
        <strain evidence="7 8">AArcht7</strain>
    </source>
</reference>
<feature type="region of interest" description="Disordered" evidence="5">
    <location>
        <begin position="268"/>
        <end position="288"/>
    </location>
</feature>
<dbReference type="Proteomes" id="UP000281431">
    <property type="component" value="Unassembled WGS sequence"/>
</dbReference>
<dbReference type="InterPro" id="IPR010998">
    <property type="entry name" value="Integrase_recombinase_N"/>
</dbReference>
<evidence type="ECO:0000256" key="4">
    <source>
        <dbReference type="PROSITE-ProRule" id="PRU01248"/>
    </source>
</evidence>
<organism evidence="7 8">
    <name type="scientific">Natrarchaeobius chitinivorans</name>
    <dbReference type="NCBI Taxonomy" id="1679083"/>
    <lineage>
        <taxon>Archaea</taxon>
        <taxon>Methanobacteriati</taxon>
        <taxon>Methanobacteriota</taxon>
        <taxon>Stenosarchaea group</taxon>
        <taxon>Halobacteria</taxon>
        <taxon>Halobacteriales</taxon>
        <taxon>Natrialbaceae</taxon>
        <taxon>Natrarchaeobius</taxon>
    </lineage>
</organism>